<dbReference type="PANTHER" id="PTHR45900">
    <property type="entry name" value="RECA"/>
    <property type="match status" value="1"/>
</dbReference>
<dbReference type="Pfam" id="PF00154">
    <property type="entry name" value="RecA_N"/>
    <property type="match status" value="1"/>
</dbReference>
<accession>A0A0U3CKB4</accession>
<reference evidence="8 9" key="1">
    <citation type="submission" date="2015-12" db="EMBL/GenBank/DDBJ databases">
        <title>In silico genomic study of Pseudomonas phage SM1.</title>
        <authorList>
            <person name="Zawawi N.A.M."/>
            <person name="Mat-Arip Y."/>
            <person name="Wan-Jauhari W.K."/>
            <person name="Fauzi A.A."/>
            <person name="Yee F.J."/>
        </authorList>
    </citation>
    <scope>NUCLEOTIDE SEQUENCE [LARGE SCALE GENOMIC DNA]</scope>
</reference>
<dbReference type="InterPro" id="IPR020588">
    <property type="entry name" value="RecA_ATP-bd"/>
</dbReference>
<dbReference type="EMBL" id="KU245542">
    <property type="protein sequence ID" value="ALT58038.1"/>
    <property type="molecule type" value="Genomic_DNA"/>
</dbReference>
<evidence type="ECO:0000313" key="8">
    <source>
        <dbReference type="EMBL" id="ALT58038.1"/>
    </source>
</evidence>
<feature type="compositionally biased region" description="Basic residues" evidence="6">
    <location>
        <begin position="1"/>
        <end position="12"/>
    </location>
</feature>
<dbReference type="GO" id="GO:0003697">
    <property type="term" value="F:single-stranded DNA binding"/>
    <property type="evidence" value="ECO:0007669"/>
    <property type="project" value="InterPro"/>
</dbReference>
<evidence type="ECO:0000256" key="4">
    <source>
        <dbReference type="ARBA" id="ARBA00023172"/>
    </source>
</evidence>
<gene>
    <name evidence="8" type="ORF">SM1_046</name>
</gene>
<evidence type="ECO:0000256" key="2">
    <source>
        <dbReference type="ARBA" id="ARBA00022741"/>
    </source>
</evidence>
<evidence type="ECO:0000256" key="3">
    <source>
        <dbReference type="ARBA" id="ARBA00022840"/>
    </source>
</evidence>
<feature type="region of interest" description="Disordered" evidence="6">
    <location>
        <begin position="1"/>
        <end position="23"/>
    </location>
</feature>
<dbReference type="Gene3D" id="3.40.50.300">
    <property type="entry name" value="P-loop containing nucleotide triphosphate hydrolases"/>
    <property type="match status" value="1"/>
</dbReference>
<evidence type="ECO:0000256" key="6">
    <source>
        <dbReference type="SAM" id="MobiDB-lite"/>
    </source>
</evidence>
<dbReference type="InterPro" id="IPR027417">
    <property type="entry name" value="P-loop_NTPase"/>
</dbReference>
<protein>
    <submittedName>
        <fullName evidence="8">Putative RecA protein</fullName>
    </submittedName>
</protein>
<proteinExistence type="inferred from homology"/>
<keyword evidence="3 5" id="KW-0067">ATP-binding</keyword>
<dbReference type="SMART" id="SM00382">
    <property type="entry name" value="AAA"/>
    <property type="match status" value="1"/>
</dbReference>
<dbReference type="PROSITE" id="PS50162">
    <property type="entry name" value="RECA_2"/>
    <property type="match status" value="1"/>
</dbReference>
<evidence type="ECO:0000256" key="5">
    <source>
        <dbReference type="RuleBase" id="RU004527"/>
    </source>
</evidence>
<feature type="domain" description="RecA family profile 1" evidence="7">
    <location>
        <begin position="52"/>
        <end position="217"/>
    </location>
</feature>
<keyword evidence="4 5" id="KW-0233">DNA recombination</keyword>
<dbReference type="GO" id="GO:0005524">
    <property type="term" value="F:ATP binding"/>
    <property type="evidence" value="ECO:0007669"/>
    <property type="project" value="UniProtKB-KW"/>
</dbReference>
<sequence>MAVQRRAPKTSRKMTNATRDNPRTGAELTAALKAIEKKLGEHVVTRASDLRTAKRFPSGVFTFDVATCGGIPIQGMTEIHGIRSSGKTTFAYLVIAQAQMHYPDKVCVLVDQERSFDSVWAEKCGVDLARLEVITADTGEDAVDLMEGMVRVAEVCLVVLDSIGTLTPHKEIEGASEDQHVGIHAKLCTRLVRKLTTALGVEKSRGHEVSVLCINQQRAGVGKWAPPGQEAVSLPGGKALEHAFLIIARFKNKENMRKDSDGFDLLDYNEHAFTLEKNKICAGMRQGEYQLMRRDHDEIEDLREGMVDNVPTMIAYAKKMGVYAGAGRSWTLYLPDEEITLGSADEHIANIYGDPLLYWRFRNHLIALHAAKLRMPDYFIESFYGDDAPGIAFYESLETE</sequence>
<evidence type="ECO:0000256" key="1">
    <source>
        <dbReference type="ARBA" id="ARBA00009391"/>
    </source>
</evidence>
<organism evidence="8 9">
    <name type="scientific">Pseudomonas phage SM1</name>
    <dbReference type="NCBI Taxonomy" id="1772332"/>
    <lineage>
        <taxon>Viruses</taxon>
        <taxon>Duplodnaviria</taxon>
        <taxon>Heunggongvirae</taxon>
        <taxon>Uroviricota</taxon>
        <taxon>Caudoviricetes</taxon>
        <taxon>Samunavirus</taxon>
        <taxon>Samunavirus SM1</taxon>
    </lineage>
</organism>
<evidence type="ECO:0000259" key="7">
    <source>
        <dbReference type="PROSITE" id="PS50162"/>
    </source>
</evidence>
<keyword evidence="5" id="KW-0227">DNA damage</keyword>
<dbReference type="PRINTS" id="PR00142">
    <property type="entry name" value="RECA"/>
</dbReference>
<evidence type="ECO:0000313" key="9">
    <source>
        <dbReference type="Proteomes" id="UP000224832"/>
    </source>
</evidence>
<keyword evidence="5" id="KW-0238">DNA-binding</keyword>
<dbReference type="Proteomes" id="UP000224832">
    <property type="component" value="Segment"/>
</dbReference>
<dbReference type="OrthoDB" id="21418at10239"/>
<name>A0A0U3CKB4_9CAUD</name>
<comment type="similarity">
    <text evidence="1 5">Belongs to the RecA family.</text>
</comment>
<dbReference type="SUPFAM" id="SSF52540">
    <property type="entry name" value="P-loop containing nucleoside triphosphate hydrolases"/>
    <property type="match status" value="1"/>
</dbReference>
<dbReference type="PANTHER" id="PTHR45900:SF1">
    <property type="entry name" value="MITOCHONDRIAL DNA REPAIR PROTEIN RECA HOMOLOG-RELATED"/>
    <property type="match status" value="1"/>
</dbReference>
<dbReference type="GO" id="GO:0006310">
    <property type="term" value="P:DNA recombination"/>
    <property type="evidence" value="ECO:0007669"/>
    <property type="project" value="UniProtKB-KW"/>
</dbReference>
<dbReference type="InterPro" id="IPR049428">
    <property type="entry name" value="RecA-like_N"/>
</dbReference>
<dbReference type="GO" id="GO:0006281">
    <property type="term" value="P:DNA repair"/>
    <property type="evidence" value="ECO:0007669"/>
    <property type="project" value="InterPro"/>
</dbReference>
<dbReference type="GO" id="GO:0140664">
    <property type="term" value="F:ATP-dependent DNA damage sensor activity"/>
    <property type="evidence" value="ECO:0007669"/>
    <property type="project" value="InterPro"/>
</dbReference>
<keyword evidence="2 5" id="KW-0547">Nucleotide-binding</keyword>
<dbReference type="InterPro" id="IPR013765">
    <property type="entry name" value="DNA_recomb/repair_RecA"/>
</dbReference>
<keyword evidence="9" id="KW-1185">Reference proteome</keyword>
<dbReference type="InterPro" id="IPR003593">
    <property type="entry name" value="AAA+_ATPase"/>
</dbReference>